<reference evidence="2" key="1">
    <citation type="submission" date="2017-07" db="EMBL/GenBank/DDBJ databases">
        <authorList>
            <person name="Mikheyev A."/>
            <person name="Grau M."/>
        </authorList>
    </citation>
    <scope>NUCLEOTIDE SEQUENCE</scope>
    <source>
        <tissue evidence="2">Venom_gland</tissue>
    </source>
</reference>
<name>A0A2D4FXG6_MICCO</name>
<proteinExistence type="predicted"/>
<organism evidence="2">
    <name type="scientific">Micrurus corallinus</name>
    <name type="common">Brazilian coral snake</name>
    <dbReference type="NCBI Taxonomy" id="54390"/>
    <lineage>
        <taxon>Eukaryota</taxon>
        <taxon>Metazoa</taxon>
        <taxon>Chordata</taxon>
        <taxon>Craniata</taxon>
        <taxon>Vertebrata</taxon>
        <taxon>Euteleostomi</taxon>
        <taxon>Lepidosauria</taxon>
        <taxon>Squamata</taxon>
        <taxon>Bifurcata</taxon>
        <taxon>Unidentata</taxon>
        <taxon>Episquamata</taxon>
        <taxon>Toxicofera</taxon>
        <taxon>Serpentes</taxon>
        <taxon>Colubroidea</taxon>
        <taxon>Elapidae</taxon>
        <taxon>Elapinae</taxon>
        <taxon>Micrurus</taxon>
    </lineage>
</organism>
<keyword evidence="1" id="KW-1133">Transmembrane helix</keyword>
<accession>A0A2D4FXG6</accession>
<protein>
    <submittedName>
        <fullName evidence="2">Uncharacterized protein</fullName>
    </submittedName>
</protein>
<dbReference type="AlphaFoldDB" id="A0A2D4FXG6"/>
<feature type="transmembrane region" description="Helical" evidence="1">
    <location>
        <begin position="64"/>
        <end position="82"/>
    </location>
</feature>
<sequence length="121" mass="14081">MSGSFQTFGSEYQMESQFPFYFFSISAVGDDQCWNNCKMNWRPEYPTMIEEYSLGNNKITGLQFIYFLLSLLIFGLLIHNMAGKTNQRSIEHPPPPASLCSLRNRREARNKRSTWTNCFSV</sequence>
<evidence type="ECO:0000313" key="2">
    <source>
        <dbReference type="EMBL" id="LAA52178.1"/>
    </source>
</evidence>
<reference evidence="2" key="2">
    <citation type="submission" date="2017-11" db="EMBL/GenBank/DDBJ databases">
        <title>Coralsnake Venomics: Analyses of Venom Gland Transcriptomes and Proteomes of Six Brazilian Taxa.</title>
        <authorList>
            <person name="Aird S.D."/>
            <person name="Jorge da Silva N."/>
            <person name="Qiu L."/>
            <person name="Villar-Briones A."/>
            <person name="Aparecida-Saddi V."/>
            <person name="Campos-Telles M.P."/>
            <person name="Grau M."/>
            <person name="Mikheyev A.S."/>
        </authorList>
    </citation>
    <scope>NUCLEOTIDE SEQUENCE</scope>
    <source>
        <tissue evidence="2">Venom_gland</tissue>
    </source>
</reference>
<keyword evidence="1" id="KW-0812">Transmembrane</keyword>
<keyword evidence="1" id="KW-0472">Membrane</keyword>
<dbReference type="EMBL" id="IACJ01091105">
    <property type="protein sequence ID" value="LAA52178.1"/>
    <property type="molecule type" value="Transcribed_RNA"/>
</dbReference>
<evidence type="ECO:0000256" key="1">
    <source>
        <dbReference type="SAM" id="Phobius"/>
    </source>
</evidence>